<evidence type="ECO:0000256" key="1">
    <source>
        <dbReference type="SAM" id="MobiDB-lite"/>
    </source>
</evidence>
<gene>
    <name evidence="2" type="ORF">AA0119_g13537</name>
</gene>
<comment type="caution">
    <text evidence="2">The sequence shown here is derived from an EMBL/GenBank/DDBJ whole genome shotgun (WGS) entry which is preliminary data.</text>
</comment>
<evidence type="ECO:0000313" key="2">
    <source>
        <dbReference type="EMBL" id="RYN78873.1"/>
    </source>
</evidence>
<keyword evidence="3" id="KW-1185">Reference proteome</keyword>
<dbReference type="Proteomes" id="UP000293195">
    <property type="component" value="Unassembled WGS sequence"/>
</dbReference>
<evidence type="ECO:0000313" key="3">
    <source>
        <dbReference type="Proteomes" id="UP000293195"/>
    </source>
</evidence>
<accession>A0ABY0FRF2</accession>
<sequence>MAERDQRRLQERKEIDECQDQGETWNSVRRILGESSEGGSESSTKVFEVSGKVLEEAV</sequence>
<protein>
    <submittedName>
        <fullName evidence="2">Uncharacterized protein</fullName>
    </submittedName>
</protein>
<dbReference type="EMBL" id="PDXF01000346">
    <property type="protein sequence ID" value="RYN78873.1"/>
    <property type="molecule type" value="Genomic_DNA"/>
</dbReference>
<feature type="compositionally biased region" description="Basic and acidic residues" evidence="1">
    <location>
        <begin position="1"/>
        <end position="16"/>
    </location>
</feature>
<name>A0ABY0FRF2_9PLEO</name>
<reference evidence="3" key="1">
    <citation type="journal article" date="2019" name="bioRxiv">
        <title>Genomics, evolutionary history and diagnostics of the Alternaria alternata species group including apple and Asian pear pathotypes.</title>
        <authorList>
            <person name="Armitage A.D."/>
            <person name="Cockerton H.M."/>
            <person name="Sreenivasaprasad S."/>
            <person name="Woodhall J.W."/>
            <person name="Lane C.R."/>
            <person name="Harrison R.J."/>
            <person name="Clarkson J.P."/>
        </authorList>
    </citation>
    <scope>NUCLEOTIDE SEQUENCE [LARGE SCALE GENOMIC DNA]</scope>
    <source>
        <strain evidence="3">FERA 635</strain>
    </source>
</reference>
<proteinExistence type="predicted"/>
<feature type="region of interest" description="Disordered" evidence="1">
    <location>
        <begin position="1"/>
        <end position="21"/>
    </location>
</feature>
<organism evidence="2 3">
    <name type="scientific">Alternaria tenuissima</name>
    <dbReference type="NCBI Taxonomy" id="119927"/>
    <lineage>
        <taxon>Eukaryota</taxon>
        <taxon>Fungi</taxon>
        <taxon>Dikarya</taxon>
        <taxon>Ascomycota</taxon>
        <taxon>Pezizomycotina</taxon>
        <taxon>Dothideomycetes</taxon>
        <taxon>Pleosporomycetidae</taxon>
        <taxon>Pleosporales</taxon>
        <taxon>Pleosporineae</taxon>
        <taxon>Pleosporaceae</taxon>
        <taxon>Alternaria</taxon>
        <taxon>Alternaria sect. Alternaria</taxon>
        <taxon>Alternaria alternata complex</taxon>
    </lineage>
</organism>